<gene>
    <name evidence="4" type="ORF">WG66_11573</name>
    <name evidence="3" type="ORF">WG66_13686</name>
    <name evidence="2" type="ORF">WG66_17754</name>
</gene>
<evidence type="ECO:0000313" key="4">
    <source>
        <dbReference type="EMBL" id="KTB35847.1"/>
    </source>
</evidence>
<reference evidence="2 5" key="1">
    <citation type="submission" date="2015-12" db="EMBL/GenBank/DDBJ databases">
        <title>Draft genome sequence of Moniliophthora roreri, the causal agent of frosty pod rot of cacao.</title>
        <authorList>
            <person name="Aime M.C."/>
            <person name="Diaz-Valderrama J.R."/>
            <person name="Kijpornyongpan T."/>
            <person name="Phillips-Mora W."/>
        </authorList>
    </citation>
    <scope>NUCLEOTIDE SEQUENCE [LARGE SCALE GENOMIC DNA]</scope>
    <source>
        <strain evidence="2 5">MCA 2952</strain>
    </source>
</reference>
<proteinExistence type="predicted"/>
<comment type="caution">
    <text evidence="2">The sequence shown here is derived from an EMBL/GenBank/DDBJ whole genome shotgun (WGS) entry which is preliminary data.</text>
</comment>
<organism evidence="2 5">
    <name type="scientific">Moniliophthora roreri</name>
    <name type="common">Frosty pod rot fungus</name>
    <name type="synonym">Monilia roreri</name>
    <dbReference type="NCBI Taxonomy" id="221103"/>
    <lineage>
        <taxon>Eukaryota</taxon>
        <taxon>Fungi</taxon>
        <taxon>Dikarya</taxon>
        <taxon>Basidiomycota</taxon>
        <taxon>Agaricomycotina</taxon>
        <taxon>Agaricomycetes</taxon>
        <taxon>Agaricomycetidae</taxon>
        <taxon>Agaricales</taxon>
        <taxon>Marasmiineae</taxon>
        <taxon>Marasmiaceae</taxon>
        <taxon>Moniliophthora</taxon>
    </lineage>
</organism>
<dbReference type="EMBL" id="LATX01002140">
    <property type="protein sequence ID" value="KTB33738.1"/>
    <property type="molecule type" value="Genomic_DNA"/>
</dbReference>
<dbReference type="EMBL" id="LATX01002418">
    <property type="protein sequence ID" value="KTB29676.1"/>
    <property type="molecule type" value="Genomic_DNA"/>
</dbReference>
<evidence type="ECO:0000256" key="1">
    <source>
        <dbReference type="SAM" id="MobiDB-lite"/>
    </source>
</evidence>
<sequence length="92" mass="10439">MTTPPIFASRRICWTLERLENNTQILFEDWLRTISILLFKFALVDLFDFSFGPLHQDCPTQSLPGPLPSPPSSSSFVQPDPRIHNQVTVPGN</sequence>
<dbReference type="EMBL" id="LATX01001967">
    <property type="protein sequence ID" value="KTB35847.1"/>
    <property type="molecule type" value="Genomic_DNA"/>
</dbReference>
<accession>A0A0W0F016</accession>
<evidence type="ECO:0000313" key="2">
    <source>
        <dbReference type="EMBL" id="KTB29676.1"/>
    </source>
</evidence>
<protein>
    <submittedName>
        <fullName evidence="2">Uncharacterized protein</fullName>
    </submittedName>
</protein>
<dbReference type="AlphaFoldDB" id="A0A0W0F016"/>
<evidence type="ECO:0000313" key="5">
    <source>
        <dbReference type="Proteomes" id="UP000054988"/>
    </source>
</evidence>
<name>A0A0W0F016_MONRR</name>
<dbReference type="Proteomes" id="UP000054988">
    <property type="component" value="Unassembled WGS sequence"/>
</dbReference>
<feature type="region of interest" description="Disordered" evidence="1">
    <location>
        <begin position="60"/>
        <end position="92"/>
    </location>
</feature>
<evidence type="ECO:0000313" key="3">
    <source>
        <dbReference type="EMBL" id="KTB33738.1"/>
    </source>
</evidence>